<dbReference type="Proteomes" id="UP000270094">
    <property type="component" value="Unassembled WGS sequence"/>
</dbReference>
<dbReference type="InterPro" id="IPR008922">
    <property type="entry name" value="Di-copper_centre_dom_sf"/>
</dbReference>
<evidence type="ECO:0000256" key="1">
    <source>
        <dbReference type="SAM" id="MobiDB-lite"/>
    </source>
</evidence>
<gene>
    <name evidence="2" type="ORF">SVUK_LOCUS6162</name>
</gene>
<evidence type="ECO:0000313" key="3">
    <source>
        <dbReference type="Proteomes" id="UP000270094"/>
    </source>
</evidence>
<proteinExistence type="predicted"/>
<sequence>MKPKRGGRAEGQDRQASKKKLALPPGIKGMIGRALAAEFAPIASTIYQCMDLQCLCTYLRGSVAPNGQCSLPNGQMLRKAIRKEYRMMSDDELQRYHAAVRQLKQVWWRVFIFQSQYSPGIKLCFRT</sequence>
<protein>
    <submittedName>
        <fullName evidence="2">Uncharacterized protein</fullName>
    </submittedName>
</protein>
<reference evidence="2 3" key="1">
    <citation type="submission" date="2018-11" db="EMBL/GenBank/DDBJ databases">
        <authorList>
            <consortium name="Pathogen Informatics"/>
        </authorList>
    </citation>
    <scope>NUCLEOTIDE SEQUENCE [LARGE SCALE GENOMIC DNA]</scope>
</reference>
<dbReference type="OrthoDB" id="6132182at2759"/>
<organism evidence="2 3">
    <name type="scientific">Strongylus vulgaris</name>
    <name type="common">Blood worm</name>
    <dbReference type="NCBI Taxonomy" id="40348"/>
    <lineage>
        <taxon>Eukaryota</taxon>
        <taxon>Metazoa</taxon>
        <taxon>Ecdysozoa</taxon>
        <taxon>Nematoda</taxon>
        <taxon>Chromadorea</taxon>
        <taxon>Rhabditida</taxon>
        <taxon>Rhabditina</taxon>
        <taxon>Rhabditomorpha</taxon>
        <taxon>Strongyloidea</taxon>
        <taxon>Strongylidae</taxon>
        <taxon>Strongylus</taxon>
    </lineage>
</organism>
<dbReference type="SUPFAM" id="SSF48056">
    <property type="entry name" value="Di-copper centre-containing domain"/>
    <property type="match status" value="1"/>
</dbReference>
<keyword evidence="3" id="KW-1185">Reference proteome</keyword>
<dbReference type="EMBL" id="UYYB01019116">
    <property type="protein sequence ID" value="VDM71164.1"/>
    <property type="molecule type" value="Genomic_DNA"/>
</dbReference>
<evidence type="ECO:0000313" key="2">
    <source>
        <dbReference type="EMBL" id="VDM71164.1"/>
    </source>
</evidence>
<feature type="region of interest" description="Disordered" evidence="1">
    <location>
        <begin position="1"/>
        <end position="24"/>
    </location>
</feature>
<accession>A0A3P7IZN7</accession>
<dbReference type="AlphaFoldDB" id="A0A3P7IZN7"/>
<name>A0A3P7IZN7_STRVU</name>
<feature type="compositionally biased region" description="Basic and acidic residues" evidence="1">
    <location>
        <begin position="7"/>
        <end position="16"/>
    </location>
</feature>